<name>A0A5P9NMH1_9GAMM</name>
<dbReference type="Gene3D" id="1.10.10.10">
    <property type="entry name" value="Winged helix-like DNA-binding domain superfamily/Winged helix DNA-binding domain"/>
    <property type="match status" value="1"/>
</dbReference>
<dbReference type="SUPFAM" id="SSF46767">
    <property type="entry name" value="Methylated DNA-protein cysteine methyltransferase, C-terminal domain"/>
    <property type="match status" value="1"/>
</dbReference>
<evidence type="ECO:0000313" key="4">
    <source>
        <dbReference type="Proteomes" id="UP000326287"/>
    </source>
</evidence>
<feature type="domain" description="Methylated-DNA-[protein]-cysteine S-methyltransferase DNA binding" evidence="2">
    <location>
        <begin position="5"/>
        <end position="86"/>
    </location>
</feature>
<dbReference type="Proteomes" id="UP000326287">
    <property type="component" value="Chromosome"/>
</dbReference>
<dbReference type="NCBIfam" id="TIGR00589">
    <property type="entry name" value="ogt"/>
    <property type="match status" value="1"/>
</dbReference>
<dbReference type="InterPro" id="IPR052520">
    <property type="entry name" value="ATL_DNA_repair"/>
</dbReference>
<dbReference type="CDD" id="cd06445">
    <property type="entry name" value="ATase"/>
    <property type="match status" value="1"/>
</dbReference>
<dbReference type="InterPro" id="IPR036217">
    <property type="entry name" value="MethylDNA_cys_MeTrfase_DNAb"/>
</dbReference>
<dbReference type="OrthoDB" id="9132167at2"/>
<proteinExistence type="predicted"/>
<sequence length="102" mass="11581">MNTDINERIWQVVSLIPEGKVSTYGDIAHKAGLPGAARRVGRALQGLPEDTRIPWHRVINAQGRISLPEGSASQYTQRDRLEAEGISFRPNKSIDLRRYRWD</sequence>
<protein>
    <submittedName>
        <fullName evidence="3">MGMT family protein</fullName>
    </submittedName>
</protein>
<dbReference type="KEGG" id="halc:EY643_14105"/>
<keyword evidence="1" id="KW-0227">DNA damage</keyword>
<gene>
    <name evidence="3" type="ORF">EY643_14105</name>
</gene>
<keyword evidence="4" id="KW-1185">Reference proteome</keyword>
<evidence type="ECO:0000313" key="3">
    <source>
        <dbReference type="EMBL" id="QFU76695.1"/>
    </source>
</evidence>
<dbReference type="Pfam" id="PF01035">
    <property type="entry name" value="DNA_binding_1"/>
    <property type="match status" value="1"/>
</dbReference>
<dbReference type="InterPro" id="IPR036388">
    <property type="entry name" value="WH-like_DNA-bd_sf"/>
</dbReference>
<dbReference type="GO" id="GO:0003824">
    <property type="term" value="F:catalytic activity"/>
    <property type="evidence" value="ECO:0007669"/>
    <property type="project" value="InterPro"/>
</dbReference>
<dbReference type="PANTHER" id="PTHR42942:SF1">
    <property type="entry name" value="ALKYLTRANSFERASE-LIKE PROTEIN 1"/>
    <property type="match status" value="1"/>
</dbReference>
<dbReference type="GO" id="GO:0006281">
    <property type="term" value="P:DNA repair"/>
    <property type="evidence" value="ECO:0007669"/>
    <property type="project" value="InterPro"/>
</dbReference>
<reference evidence="3 4" key="1">
    <citation type="submission" date="2019-02" db="EMBL/GenBank/DDBJ databases">
        <authorList>
            <person name="Li S.-H."/>
        </authorList>
    </citation>
    <scope>NUCLEOTIDE SEQUENCE [LARGE SCALE GENOMIC DNA]</scope>
    <source>
        <strain evidence="3 4">IMCC14385</strain>
    </source>
</reference>
<organism evidence="3 4">
    <name type="scientific">Halioglobus maricola</name>
    <dbReference type="NCBI Taxonomy" id="2601894"/>
    <lineage>
        <taxon>Bacteria</taxon>
        <taxon>Pseudomonadati</taxon>
        <taxon>Pseudomonadota</taxon>
        <taxon>Gammaproteobacteria</taxon>
        <taxon>Cellvibrionales</taxon>
        <taxon>Halieaceae</taxon>
        <taxon>Halioglobus</taxon>
    </lineage>
</organism>
<dbReference type="EMBL" id="CP036422">
    <property type="protein sequence ID" value="QFU76695.1"/>
    <property type="molecule type" value="Genomic_DNA"/>
</dbReference>
<dbReference type="PANTHER" id="PTHR42942">
    <property type="entry name" value="6-O-METHYLGUANINE DNA METHYLTRANSFERASE"/>
    <property type="match status" value="1"/>
</dbReference>
<evidence type="ECO:0000256" key="1">
    <source>
        <dbReference type="ARBA" id="ARBA00022763"/>
    </source>
</evidence>
<dbReference type="InterPro" id="IPR014048">
    <property type="entry name" value="MethylDNA_cys_MeTrfase_DNA-bd"/>
</dbReference>
<accession>A0A5P9NMH1</accession>
<dbReference type="AlphaFoldDB" id="A0A5P9NMH1"/>
<evidence type="ECO:0000259" key="2">
    <source>
        <dbReference type="Pfam" id="PF01035"/>
    </source>
</evidence>